<accession>A0ABT8SV62</accession>
<dbReference type="PANTHER" id="PTHR43531:SF11">
    <property type="entry name" value="METHYL-ACCEPTING CHEMOTAXIS PROTEIN 3"/>
    <property type="match status" value="1"/>
</dbReference>
<dbReference type="Pfam" id="PF00015">
    <property type="entry name" value="MCPsignal"/>
    <property type="match status" value="1"/>
</dbReference>
<evidence type="ECO:0000313" key="9">
    <source>
        <dbReference type="Proteomes" id="UP001169006"/>
    </source>
</evidence>
<keyword evidence="5" id="KW-1133">Transmembrane helix</keyword>
<keyword evidence="1" id="KW-0145">Chemotaxis</keyword>
<evidence type="ECO:0000259" key="6">
    <source>
        <dbReference type="PROSITE" id="PS50111"/>
    </source>
</evidence>
<dbReference type="CDD" id="cd11386">
    <property type="entry name" value="MCP_signal"/>
    <property type="match status" value="1"/>
</dbReference>
<evidence type="ECO:0000256" key="5">
    <source>
        <dbReference type="SAM" id="Phobius"/>
    </source>
</evidence>
<dbReference type="EMBL" id="JAUKWQ010000002">
    <property type="protein sequence ID" value="MDO1581943.1"/>
    <property type="molecule type" value="Genomic_DNA"/>
</dbReference>
<feature type="coiled-coil region" evidence="4">
    <location>
        <begin position="261"/>
        <end position="290"/>
    </location>
</feature>
<comment type="caution">
    <text evidence="8">The sequence shown here is derived from an EMBL/GenBank/DDBJ whole genome shotgun (WGS) entry which is preliminary data.</text>
</comment>
<dbReference type="PROSITE" id="PS50111">
    <property type="entry name" value="CHEMOTAXIS_TRANSDUC_2"/>
    <property type="match status" value="1"/>
</dbReference>
<keyword evidence="9" id="KW-1185">Reference proteome</keyword>
<feature type="transmembrane region" description="Helical" evidence="5">
    <location>
        <begin position="189"/>
        <end position="208"/>
    </location>
</feature>
<feature type="domain" description="HAMP" evidence="7">
    <location>
        <begin position="291"/>
        <end position="343"/>
    </location>
</feature>
<reference evidence="8" key="1">
    <citation type="journal article" date="2015" name="Int. J. Syst. Evol. Microbiol.">
        <title>Rhizobium oryzicola sp. nov., potential plant-growth-promoting endophytic bacteria isolated from rice roots.</title>
        <authorList>
            <person name="Zhang X.X."/>
            <person name="Gao J.S."/>
            <person name="Cao Y.H."/>
            <person name="Sheirdil R.A."/>
            <person name="Wang X.C."/>
            <person name="Zhang L."/>
        </authorList>
    </citation>
    <scope>NUCLEOTIDE SEQUENCE</scope>
    <source>
        <strain evidence="8">05753</strain>
    </source>
</reference>
<evidence type="ECO:0000313" key="8">
    <source>
        <dbReference type="EMBL" id="MDO1581943.1"/>
    </source>
</evidence>
<dbReference type="PROSITE" id="PS50885">
    <property type="entry name" value="HAMP"/>
    <property type="match status" value="2"/>
</dbReference>
<name>A0ABT8SV62_9HYPH</name>
<sequence length="603" mass="65206">MLQAFDSDIIVADTKSLLQQIRSGYQQYSGNFEKLVRENRVLGLNADSGLEGQMRKAVHAIEASLESVKNPDLMVVMLMMRRHEKDFIMRRSAQYVEAFEQQVKLFKAFPASAFGTADAVVIQKNLDTYQQAFRAYGQATLEEAQSRQAVSESFSAIEPIFQRLSDRLAADRLKVSQEAEAAKMEAMRLLLVSLVLLTALLFVIATVVGRSISKPIVRVTEAMKALTAGKLDVSIPGVGLKNELGEMASAVEVFRSNALSNRQLEAETQAQRKEAELLRATNEREALLRARQMQHATEALGVGLKNLAAGNLGYSIQEPLAPDFESLRSDFNSSVAQLSATIASVIDVSRSIDTGAREITESAGELSQRTEQQAASLEQTAAALDQITTNVAGSSASVQQARDVAVHAERNVVASSEVLGRMTNAMELIENSSQQIRTIISVIDEIAFQTNLLALNAGVEAARAGEAGRGFAVVAQEVRELAQRSAKAAGEIRNLIGQSGSHVSDGVALVRDTANSLQSVEESIRTINQHMMSIASATKEQSTGLAEVNNAVNQMDQVTQRNAAMAEEATAASGMLAKESARLRAMVSQFTIQQDARYAVRAA</sequence>
<keyword evidence="4" id="KW-0175">Coiled coil</keyword>
<dbReference type="InterPro" id="IPR003660">
    <property type="entry name" value="HAMP_dom"/>
</dbReference>
<dbReference type="Proteomes" id="UP001169006">
    <property type="component" value="Unassembled WGS sequence"/>
</dbReference>
<keyword evidence="5" id="KW-0812">Transmembrane</keyword>
<dbReference type="SMART" id="SM00304">
    <property type="entry name" value="HAMP"/>
    <property type="match status" value="2"/>
</dbReference>
<dbReference type="InterPro" id="IPR051310">
    <property type="entry name" value="MCP_chemotaxis"/>
</dbReference>
<proteinExistence type="inferred from homology"/>
<dbReference type="Gene3D" id="6.10.340.10">
    <property type="match status" value="1"/>
</dbReference>
<organism evidence="8 9">
    <name type="scientific">Rhizobium oryzicola</name>
    <dbReference type="NCBI Taxonomy" id="1232668"/>
    <lineage>
        <taxon>Bacteria</taxon>
        <taxon>Pseudomonadati</taxon>
        <taxon>Pseudomonadota</taxon>
        <taxon>Alphaproteobacteria</taxon>
        <taxon>Hyphomicrobiales</taxon>
        <taxon>Rhizobiaceae</taxon>
        <taxon>Rhizobium/Agrobacterium group</taxon>
        <taxon>Rhizobium</taxon>
    </lineage>
</organism>
<dbReference type="PANTHER" id="PTHR43531">
    <property type="entry name" value="PROTEIN ICFG"/>
    <property type="match status" value="1"/>
</dbReference>
<dbReference type="Pfam" id="PF00672">
    <property type="entry name" value="HAMP"/>
    <property type="match status" value="1"/>
</dbReference>
<evidence type="ECO:0000256" key="2">
    <source>
        <dbReference type="ARBA" id="ARBA00029447"/>
    </source>
</evidence>
<evidence type="ECO:0000256" key="4">
    <source>
        <dbReference type="SAM" id="Coils"/>
    </source>
</evidence>
<dbReference type="InterPro" id="IPR004089">
    <property type="entry name" value="MCPsignal_dom"/>
</dbReference>
<feature type="domain" description="Methyl-accepting transducer" evidence="6">
    <location>
        <begin position="348"/>
        <end position="577"/>
    </location>
</feature>
<dbReference type="SUPFAM" id="SSF158472">
    <property type="entry name" value="HAMP domain-like"/>
    <property type="match status" value="1"/>
</dbReference>
<gene>
    <name evidence="8" type="ORF">Q2T52_07530</name>
</gene>
<evidence type="ECO:0000256" key="3">
    <source>
        <dbReference type="PROSITE-ProRule" id="PRU00284"/>
    </source>
</evidence>
<dbReference type="Gene3D" id="1.10.287.950">
    <property type="entry name" value="Methyl-accepting chemotaxis protein"/>
    <property type="match status" value="1"/>
</dbReference>
<dbReference type="SUPFAM" id="SSF58104">
    <property type="entry name" value="Methyl-accepting chemotaxis protein (MCP) signaling domain"/>
    <property type="match status" value="1"/>
</dbReference>
<protein>
    <submittedName>
        <fullName evidence="8">HAMP domain-containing methyl-accepting chemotaxis protein</fullName>
    </submittedName>
</protein>
<reference evidence="8" key="2">
    <citation type="submission" date="2023-07" db="EMBL/GenBank/DDBJ databases">
        <authorList>
            <person name="Sun H."/>
        </authorList>
    </citation>
    <scope>NUCLEOTIDE SEQUENCE</scope>
    <source>
        <strain evidence="8">05753</strain>
    </source>
</reference>
<keyword evidence="3" id="KW-0807">Transducer</keyword>
<evidence type="ECO:0000256" key="1">
    <source>
        <dbReference type="ARBA" id="ARBA00022500"/>
    </source>
</evidence>
<dbReference type="CDD" id="cd06225">
    <property type="entry name" value="HAMP"/>
    <property type="match status" value="1"/>
</dbReference>
<evidence type="ECO:0000259" key="7">
    <source>
        <dbReference type="PROSITE" id="PS50885"/>
    </source>
</evidence>
<dbReference type="SMART" id="SM00283">
    <property type="entry name" value="MA"/>
    <property type="match status" value="1"/>
</dbReference>
<comment type="similarity">
    <text evidence="2">Belongs to the methyl-accepting chemotaxis (MCP) protein family.</text>
</comment>
<feature type="domain" description="HAMP" evidence="7">
    <location>
        <begin position="210"/>
        <end position="263"/>
    </location>
</feature>
<keyword evidence="5" id="KW-0472">Membrane</keyword>